<gene>
    <name evidence="3" type="ORF">COX02_01730</name>
</gene>
<organism evidence="3 4">
    <name type="scientific">Candidatus Vogelbacteria bacterium CG22_combo_CG10-13_8_21_14_all_37_9</name>
    <dbReference type="NCBI Taxonomy" id="1975046"/>
    <lineage>
        <taxon>Bacteria</taxon>
        <taxon>Candidatus Vogeliibacteriota</taxon>
    </lineage>
</organism>
<dbReference type="SUPFAM" id="SSF53756">
    <property type="entry name" value="UDP-Glycosyltransferase/glycogen phosphorylase"/>
    <property type="match status" value="1"/>
</dbReference>
<dbReference type="Pfam" id="PF00534">
    <property type="entry name" value="Glycos_transf_1"/>
    <property type="match status" value="1"/>
</dbReference>
<dbReference type="InterPro" id="IPR028098">
    <property type="entry name" value="Glyco_trans_4-like_N"/>
</dbReference>
<evidence type="ECO:0000313" key="4">
    <source>
        <dbReference type="Proteomes" id="UP000229334"/>
    </source>
</evidence>
<comment type="caution">
    <text evidence="3">The sequence shown here is derived from an EMBL/GenBank/DDBJ whole genome shotgun (WGS) entry which is preliminary data.</text>
</comment>
<evidence type="ECO:0000313" key="3">
    <source>
        <dbReference type="EMBL" id="PIP58144.1"/>
    </source>
</evidence>
<proteinExistence type="predicted"/>
<dbReference type="Gene3D" id="3.40.50.2000">
    <property type="entry name" value="Glycogen Phosphorylase B"/>
    <property type="match status" value="2"/>
</dbReference>
<dbReference type="AlphaFoldDB" id="A0A2H0BKL7"/>
<protein>
    <recommendedName>
        <fullName evidence="5">Glycosyl transferase family 1 domain-containing protein</fullName>
    </recommendedName>
</protein>
<feature type="domain" description="Glycosyltransferase subfamily 4-like N-terminal" evidence="2">
    <location>
        <begin position="63"/>
        <end position="160"/>
    </location>
</feature>
<evidence type="ECO:0000259" key="2">
    <source>
        <dbReference type="Pfam" id="PF13439"/>
    </source>
</evidence>
<name>A0A2H0BKL7_9BACT</name>
<dbReference type="PANTHER" id="PTHR12526">
    <property type="entry name" value="GLYCOSYLTRANSFERASE"/>
    <property type="match status" value="1"/>
</dbReference>
<evidence type="ECO:0008006" key="5">
    <source>
        <dbReference type="Google" id="ProtNLM"/>
    </source>
</evidence>
<accession>A0A2H0BKL7</accession>
<dbReference type="CDD" id="cd03801">
    <property type="entry name" value="GT4_PimA-like"/>
    <property type="match status" value="1"/>
</dbReference>
<reference evidence="3 4" key="1">
    <citation type="submission" date="2017-09" db="EMBL/GenBank/DDBJ databases">
        <title>Depth-based differentiation of microbial function through sediment-hosted aquifers and enrichment of novel symbionts in the deep terrestrial subsurface.</title>
        <authorList>
            <person name="Probst A.J."/>
            <person name="Ladd B."/>
            <person name="Jarett J.K."/>
            <person name="Geller-Mcgrath D.E."/>
            <person name="Sieber C.M."/>
            <person name="Emerson J.B."/>
            <person name="Anantharaman K."/>
            <person name="Thomas B.C."/>
            <person name="Malmstrom R."/>
            <person name="Stieglmeier M."/>
            <person name="Klingl A."/>
            <person name="Woyke T."/>
            <person name="Ryan C.M."/>
            <person name="Banfield J.F."/>
        </authorList>
    </citation>
    <scope>NUCLEOTIDE SEQUENCE [LARGE SCALE GENOMIC DNA]</scope>
    <source>
        <strain evidence="3">CG22_combo_CG10-13_8_21_14_all_37_9</strain>
    </source>
</reference>
<sequence length="360" mass="41186">MKIFNFSLDQNLLNQESAVSQRLVSLGQITERYLIMVPTRFDRSLDLSDKVSVLGVGGKIKIQILIRIFIQAYKILKQDHYDLITVQDTYFLALVAWILERRFKLPLEIQVHGFERFRLIRKILARFLLARATGVRVVSQRLKEQLITEFKIPAEKISTISVVNDFKCDEMAPLIPREESEFIFLTVARLVKVKNIEAELRVLAKLKLDYPQVRLWLVGDGPERQNLDQTVADLGLQNMVKFWGQRSDLASFYRSADTLVLFSKSEGWGLVVLEAGLCGLPVIMSDVGCADEVVKDRRSGLVVPVGDGLALEQALRQILTDESLRTRLAQNLSYELSRLPDRKQSLELQRQTWSKLILSK</sequence>
<evidence type="ECO:0000259" key="1">
    <source>
        <dbReference type="Pfam" id="PF00534"/>
    </source>
</evidence>
<dbReference type="Proteomes" id="UP000229334">
    <property type="component" value="Unassembled WGS sequence"/>
</dbReference>
<dbReference type="InterPro" id="IPR001296">
    <property type="entry name" value="Glyco_trans_1"/>
</dbReference>
<dbReference type="GO" id="GO:0016757">
    <property type="term" value="F:glycosyltransferase activity"/>
    <property type="evidence" value="ECO:0007669"/>
    <property type="project" value="InterPro"/>
</dbReference>
<feature type="domain" description="Glycosyl transferase family 1" evidence="1">
    <location>
        <begin position="177"/>
        <end position="331"/>
    </location>
</feature>
<dbReference type="EMBL" id="PCSX01000028">
    <property type="protein sequence ID" value="PIP58144.1"/>
    <property type="molecule type" value="Genomic_DNA"/>
</dbReference>
<dbReference type="Pfam" id="PF13439">
    <property type="entry name" value="Glyco_transf_4"/>
    <property type="match status" value="1"/>
</dbReference>